<protein>
    <submittedName>
        <fullName evidence="2">UDP-N-acetylglucosamine 2-epimerase</fullName>
        <ecNumber evidence="2">5.1.3.14</ecNumber>
    </submittedName>
</protein>
<dbReference type="InterPro" id="IPR003331">
    <property type="entry name" value="UDP_GlcNAc_Epimerase_2_dom"/>
</dbReference>
<accession>A0A7G9YE88</accession>
<dbReference type="PANTHER" id="PTHR43174">
    <property type="entry name" value="UDP-N-ACETYLGLUCOSAMINE 2-EPIMERASE"/>
    <property type="match status" value="1"/>
</dbReference>
<organism evidence="2">
    <name type="scientific">Candidatus Methanogaster sp. ANME-2c ERB4</name>
    <dbReference type="NCBI Taxonomy" id="2759911"/>
    <lineage>
        <taxon>Archaea</taxon>
        <taxon>Methanobacteriati</taxon>
        <taxon>Methanobacteriota</taxon>
        <taxon>Stenosarchaea group</taxon>
        <taxon>Methanomicrobia</taxon>
        <taxon>Methanosarcinales</taxon>
        <taxon>ANME-2 cluster</taxon>
        <taxon>Candidatus Methanogasteraceae</taxon>
        <taxon>Candidatus Methanogaster</taxon>
    </lineage>
</organism>
<dbReference type="EC" id="5.1.3.14" evidence="2"/>
<dbReference type="Gene3D" id="3.40.50.2000">
    <property type="entry name" value="Glycogen Phosphorylase B"/>
    <property type="match status" value="2"/>
</dbReference>
<sequence>MKEKICIILGTRPELIKMSPVIRACERLNLDYFILHTGQHYSYGMDGIFFEEMELPGVRYNLDVGSGRQGAQTGKMLTGTEKILMKEKPDVVLVEGDTNTVLAGALVASKLHIKVGHVEAGLRSHDRRMPEEINRVLTDHISDYLFAPTEKARGNLLKEGMDEAMISVTGNTIVDAVYQNLEIAERKVDALKDSGLEPRAYFLATAHRQENVDVKARLKGILNGLKLISMKFSTPVIFPVHPRTYKRIEEFGLETDGVAMINPLGFLEFLQLEAGARLVLTDSGGVQEESCILNVPCVTFRDNTERPETVLVGSNVLVGADSEKILEGARMMMGEERDWENPFGDGMTGERIVGILMDDKI</sequence>
<evidence type="ECO:0000259" key="1">
    <source>
        <dbReference type="Pfam" id="PF02350"/>
    </source>
</evidence>
<dbReference type="EMBL" id="MT631185">
    <property type="protein sequence ID" value="QNO46322.1"/>
    <property type="molecule type" value="Genomic_DNA"/>
</dbReference>
<proteinExistence type="predicted"/>
<feature type="domain" description="UDP-N-acetylglucosamine 2-epimerase" evidence="1">
    <location>
        <begin position="27"/>
        <end position="356"/>
    </location>
</feature>
<dbReference type="AlphaFoldDB" id="A0A7G9YE88"/>
<gene>
    <name evidence="2" type="primary">wecB_1</name>
    <name evidence="2" type="ORF">PABHDKJJ_00026</name>
</gene>
<dbReference type="PANTHER" id="PTHR43174:SF1">
    <property type="entry name" value="UDP-N-ACETYLGLUCOSAMINE 2-EPIMERASE"/>
    <property type="match status" value="1"/>
</dbReference>
<evidence type="ECO:0000313" key="2">
    <source>
        <dbReference type="EMBL" id="QNO46322.1"/>
    </source>
</evidence>
<dbReference type="Pfam" id="PF02350">
    <property type="entry name" value="Epimerase_2"/>
    <property type="match status" value="1"/>
</dbReference>
<keyword evidence="2" id="KW-0413">Isomerase</keyword>
<dbReference type="NCBIfam" id="TIGR00236">
    <property type="entry name" value="wecB"/>
    <property type="match status" value="1"/>
</dbReference>
<dbReference type="CDD" id="cd03786">
    <property type="entry name" value="GTB_UDP-GlcNAc_2-Epimerase"/>
    <property type="match status" value="1"/>
</dbReference>
<dbReference type="GO" id="GO:0008761">
    <property type="term" value="F:UDP-N-acetylglucosamine 2-epimerase activity"/>
    <property type="evidence" value="ECO:0007669"/>
    <property type="project" value="UniProtKB-EC"/>
</dbReference>
<name>A0A7G9YE88_9EURY</name>
<reference evidence="2" key="1">
    <citation type="submission" date="2020-06" db="EMBL/GenBank/DDBJ databases">
        <title>Unique genomic features of the anaerobic methanotrophic archaea.</title>
        <authorList>
            <person name="Chadwick G.L."/>
            <person name="Skennerton C.T."/>
            <person name="Laso-Perez R."/>
            <person name="Leu A.O."/>
            <person name="Speth D.R."/>
            <person name="Yu H."/>
            <person name="Morgan-Lang C."/>
            <person name="Hatzenpichler R."/>
            <person name="Goudeau D."/>
            <person name="Malmstrom R."/>
            <person name="Brazelton W.J."/>
            <person name="Woyke T."/>
            <person name="Hallam S.J."/>
            <person name="Tyson G.W."/>
            <person name="Wegener G."/>
            <person name="Boetius A."/>
            <person name="Orphan V."/>
        </authorList>
    </citation>
    <scope>NUCLEOTIDE SEQUENCE</scope>
</reference>
<dbReference type="InterPro" id="IPR029767">
    <property type="entry name" value="WecB-like"/>
</dbReference>
<dbReference type="SUPFAM" id="SSF53756">
    <property type="entry name" value="UDP-Glycosyltransferase/glycogen phosphorylase"/>
    <property type="match status" value="1"/>
</dbReference>